<keyword evidence="1" id="KW-0472">Membrane</keyword>
<evidence type="ECO:0008006" key="4">
    <source>
        <dbReference type="Google" id="ProtNLM"/>
    </source>
</evidence>
<keyword evidence="1" id="KW-1133">Transmembrane helix</keyword>
<evidence type="ECO:0000313" key="2">
    <source>
        <dbReference type="EMBL" id="ANF26862.1"/>
    </source>
</evidence>
<feature type="transmembrane region" description="Helical" evidence="1">
    <location>
        <begin position="134"/>
        <end position="160"/>
    </location>
</feature>
<proteinExistence type="predicted"/>
<dbReference type="AlphaFoldDB" id="A0A172WTY4"/>
<evidence type="ECO:0000313" key="3">
    <source>
        <dbReference type="Proteomes" id="UP000077787"/>
    </source>
</evidence>
<dbReference type="PIRSF" id="PIRSF029393">
    <property type="entry name" value="UCP029393"/>
    <property type="match status" value="1"/>
</dbReference>
<dbReference type="EMBL" id="CP015641">
    <property type="protein sequence ID" value="ANF26862.1"/>
    <property type="molecule type" value="Genomic_DNA"/>
</dbReference>
<dbReference type="InterPro" id="IPR016917">
    <property type="entry name" value="UCP029393"/>
</dbReference>
<keyword evidence="1" id="KW-0812">Transmembrane</keyword>
<gene>
    <name evidence="2" type="ORF">PS273GM_17800</name>
</gene>
<accession>A0A172WTY4</accession>
<reference evidence="2 3" key="1">
    <citation type="submission" date="2016-05" db="EMBL/GenBank/DDBJ databases">
        <title>Genome sequence of Pseudomonas stutzeri 273 and identification of the exopolysaccharide biosynthesis locus.</title>
        <authorList>
            <person name="Wu S."/>
            <person name="Sun C."/>
        </authorList>
    </citation>
    <scope>NUCLEOTIDE SEQUENCE [LARGE SCALE GENOMIC DNA]</scope>
    <source>
        <strain evidence="2 3">273</strain>
    </source>
</reference>
<evidence type="ECO:0000256" key="1">
    <source>
        <dbReference type="SAM" id="Phobius"/>
    </source>
</evidence>
<sequence length="179" mass="20617">MLRSYLRLTLFALGLLIGIQVPGFIDAYSDHVEARRLEAQLGLAGFQETAGRFFKGDLNALVEHYRASEDAVFQSDARSVSALVERARLLDREWRIMEGPWYAQAWHVLVGANSEVRRQVWNSYRFQVLLAPEAIAWGLSCALLLAWIIESLFVLLRQALFPQRYRRRRRTASPLPSKR</sequence>
<organism evidence="2 3">
    <name type="scientific">Stutzerimonas stutzeri</name>
    <name type="common">Pseudomonas stutzeri</name>
    <dbReference type="NCBI Taxonomy" id="316"/>
    <lineage>
        <taxon>Bacteria</taxon>
        <taxon>Pseudomonadati</taxon>
        <taxon>Pseudomonadota</taxon>
        <taxon>Gammaproteobacteria</taxon>
        <taxon>Pseudomonadales</taxon>
        <taxon>Pseudomonadaceae</taxon>
        <taxon>Stutzerimonas</taxon>
    </lineage>
</organism>
<protein>
    <recommendedName>
        <fullName evidence="4">DUF2937 family protein</fullName>
    </recommendedName>
</protein>
<dbReference type="Proteomes" id="UP000077787">
    <property type="component" value="Chromosome"/>
</dbReference>
<name>A0A172WTY4_STUST</name>
<dbReference type="InterPro" id="IPR022584">
    <property type="entry name" value="DUF2937"/>
</dbReference>
<dbReference type="Pfam" id="PF11157">
    <property type="entry name" value="DUF2937"/>
    <property type="match status" value="1"/>
</dbReference>
<dbReference type="RefSeq" id="WP_064482143.1">
    <property type="nucleotide sequence ID" value="NZ_CP015641.1"/>
</dbReference>
<dbReference type="OrthoDB" id="7021410at2"/>